<dbReference type="Gene3D" id="3.30.70.330">
    <property type="match status" value="1"/>
</dbReference>
<dbReference type="SUPFAM" id="SSF54928">
    <property type="entry name" value="RNA-binding domain, RBD"/>
    <property type="match status" value="1"/>
</dbReference>
<sequence>MSIDAILSLKLYSLCQLERLLNQGCHISFSVAQEIFFIFPVVKLQQHFQTTQVPHPDLWTSFYFPEGFHVHESLEAFYLSHQDSNKPDESEFPPIPIQLLGYIDIHNRSVPFESLPKRCFIPIQGKVLKVERDCLPVDLKFSTILFPFAYSLPDVVHLCSLRLGREFEINGKAVSFYFQNFPLDWNETALWQTFKRYETVVDVYIAKKLNRNGRKFGFVRFIRVQDIPAFERRLNETCIGAQKINLNVARFDRRNQETPLINPYDARRTKESPGITPHMNSRSFAKVVKGVNSSSVCRGDVEGTKPKQRTIKMLSSEN</sequence>
<feature type="domain" description="RRM" evidence="5">
    <location>
        <begin position="174"/>
        <end position="251"/>
    </location>
</feature>
<evidence type="ECO:0000313" key="7">
    <source>
        <dbReference type="Proteomes" id="UP001177003"/>
    </source>
</evidence>
<dbReference type="EMBL" id="OX465084">
    <property type="protein sequence ID" value="CAI9296160.1"/>
    <property type="molecule type" value="Genomic_DNA"/>
</dbReference>
<keyword evidence="3" id="KW-0508">mRNA splicing</keyword>
<evidence type="ECO:0000259" key="5">
    <source>
        <dbReference type="PROSITE" id="PS50102"/>
    </source>
</evidence>
<dbReference type="InterPro" id="IPR050907">
    <property type="entry name" value="SRSF"/>
</dbReference>
<dbReference type="InterPro" id="IPR012677">
    <property type="entry name" value="Nucleotide-bd_a/b_plait_sf"/>
</dbReference>
<dbReference type="InterPro" id="IPR035979">
    <property type="entry name" value="RBD_domain_sf"/>
</dbReference>
<dbReference type="SMART" id="SM00360">
    <property type="entry name" value="RRM"/>
    <property type="match status" value="1"/>
</dbReference>
<dbReference type="GO" id="GO:0006397">
    <property type="term" value="P:mRNA processing"/>
    <property type="evidence" value="ECO:0007669"/>
    <property type="project" value="UniProtKB-KW"/>
</dbReference>
<dbReference type="GO" id="GO:0008380">
    <property type="term" value="P:RNA splicing"/>
    <property type="evidence" value="ECO:0007669"/>
    <property type="project" value="UniProtKB-KW"/>
</dbReference>
<evidence type="ECO:0000256" key="1">
    <source>
        <dbReference type="ARBA" id="ARBA00022664"/>
    </source>
</evidence>
<dbReference type="PROSITE" id="PS50102">
    <property type="entry name" value="RRM"/>
    <property type="match status" value="1"/>
</dbReference>
<dbReference type="AlphaFoldDB" id="A0AA35ZNV7"/>
<evidence type="ECO:0000313" key="6">
    <source>
        <dbReference type="EMBL" id="CAI9296160.1"/>
    </source>
</evidence>
<proteinExistence type="predicted"/>
<evidence type="ECO:0000256" key="4">
    <source>
        <dbReference type="PROSITE-ProRule" id="PRU00176"/>
    </source>
</evidence>
<dbReference type="InterPro" id="IPR000504">
    <property type="entry name" value="RRM_dom"/>
</dbReference>
<organism evidence="6 7">
    <name type="scientific">Lactuca saligna</name>
    <name type="common">Willowleaf lettuce</name>
    <dbReference type="NCBI Taxonomy" id="75948"/>
    <lineage>
        <taxon>Eukaryota</taxon>
        <taxon>Viridiplantae</taxon>
        <taxon>Streptophyta</taxon>
        <taxon>Embryophyta</taxon>
        <taxon>Tracheophyta</taxon>
        <taxon>Spermatophyta</taxon>
        <taxon>Magnoliopsida</taxon>
        <taxon>eudicotyledons</taxon>
        <taxon>Gunneridae</taxon>
        <taxon>Pentapetalae</taxon>
        <taxon>asterids</taxon>
        <taxon>campanulids</taxon>
        <taxon>Asterales</taxon>
        <taxon>Asteraceae</taxon>
        <taxon>Cichorioideae</taxon>
        <taxon>Cichorieae</taxon>
        <taxon>Lactucinae</taxon>
        <taxon>Lactuca</taxon>
    </lineage>
</organism>
<dbReference type="CDD" id="cd00590">
    <property type="entry name" value="RRM_SF"/>
    <property type="match status" value="1"/>
</dbReference>
<keyword evidence="4" id="KW-0694">RNA-binding</keyword>
<evidence type="ECO:0000256" key="2">
    <source>
        <dbReference type="ARBA" id="ARBA00022728"/>
    </source>
</evidence>
<gene>
    <name evidence="6" type="ORF">LSALG_LOCUS35053</name>
</gene>
<dbReference type="PANTHER" id="PTHR23147">
    <property type="entry name" value="SERINE/ARGININE RICH SPLICING FACTOR"/>
    <property type="match status" value="1"/>
</dbReference>
<protein>
    <recommendedName>
        <fullName evidence="5">RRM domain-containing protein</fullName>
    </recommendedName>
</protein>
<dbReference type="GO" id="GO:0003723">
    <property type="term" value="F:RNA binding"/>
    <property type="evidence" value="ECO:0007669"/>
    <property type="project" value="UniProtKB-UniRule"/>
</dbReference>
<evidence type="ECO:0000256" key="3">
    <source>
        <dbReference type="ARBA" id="ARBA00023187"/>
    </source>
</evidence>
<keyword evidence="2" id="KW-0747">Spliceosome</keyword>
<name>A0AA35ZNV7_LACSI</name>
<accession>A0AA35ZNV7</accession>
<reference evidence="6" key="1">
    <citation type="submission" date="2023-04" db="EMBL/GenBank/DDBJ databases">
        <authorList>
            <person name="Vijverberg K."/>
            <person name="Xiong W."/>
            <person name="Schranz E."/>
        </authorList>
    </citation>
    <scope>NUCLEOTIDE SEQUENCE</scope>
</reference>
<dbReference type="GO" id="GO:0005681">
    <property type="term" value="C:spliceosomal complex"/>
    <property type="evidence" value="ECO:0007669"/>
    <property type="project" value="UniProtKB-KW"/>
</dbReference>
<dbReference type="Proteomes" id="UP001177003">
    <property type="component" value="Chromosome 8"/>
</dbReference>
<dbReference type="Pfam" id="PF00076">
    <property type="entry name" value="RRM_1"/>
    <property type="match status" value="1"/>
</dbReference>
<keyword evidence="1" id="KW-0507">mRNA processing</keyword>
<keyword evidence="7" id="KW-1185">Reference proteome</keyword>